<feature type="region of interest" description="Disordered" evidence="1">
    <location>
        <begin position="168"/>
        <end position="189"/>
    </location>
</feature>
<feature type="compositionally biased region" description="Pro residues" evidence="1">
    <location>
        <begin position="107"/>
        <end position="120"/>
    </location>
</feature>
<sequence>PISHQPSQNPKNLTEERSKQQPSSEAEAASQHDDSGDVRAHGLLRMREQDKEGPPQAQRGGRGGGGHGEAEGDGDGVGGPEEGAQGGEEDGEEGGAMALRLLWRGAPPGPRPAVLLPPAPTGRGRAPRLPPGLRPRPCLLLQLLQARLRQLPTPARVLLPPARRALHRGREGRVPLQRREPPRLLHHVK</sequence>
<proteinExistence type="predicted"/>
<dbReference type="EMBL" id="GDJX01009350">
    <property type="protein sequence ID" value="JAT58586.1"/>
    <property type="molecule type" value="Transcribed_RNA"/>
</dbReference>
<evidence type="ECO:0000313" key="2">
    <source>
        <dbReference type="EMBL" id="JAT58586.1"/>
    </source>
</evidence>
<feature type="region of interest" description="Disordered" evidence="1">
    <location>
        <begin position="1"/>
        <end position="133"/>
    </location>
</feature>
<accession>A0A1D1YVE8</accession>
<name>A0A1D1YVE8_9ARAE</name>
<gene>
    <name evidence="2" type="ORF">g.44521</name>
</gene>
<feature type="compositionally biased region" description="Gly residues" evidence="1">
    <location>
        <begin position="75"/>
        <end position="86"/>
    </location>
</feature>
<organism evidence="2">
    <name type="scientific">Anthurium amnicola</name>
    <dbReference type="NCBI Taxonomy" id="1678845"/>
    <lineage>
        <taxon>Eukaryota</taxon>
        <taxon>Viridiplantae</taxon>
        <taxon>Streptophyta</taxon>
        <taxon>Embryophyta</taxon>
        <taxon>Tracheophyta</taxon>
        <taxon>Spermatophyta</taxon>
        <taxon>Magnoliopsida</taxon>
        <taxon>Liliopsida</taxon>
        <taxon>Araceae</taxon>
        <taxon>Pothoideae</taxon>
        <taxon>Potheae</taxon>
        <taxon>Anthurium</taxon>
    </lineage>
</organism>
<feature type="non-terminal residue" evidence="2">
    <location>
        <position position="1"/>
    </location>
</feature>
<evidence type="ECO:0000256" key="1">
    <source>
        <dbReference type="SAM" id="MobiDB-lite"/>
    </source>
</evidence>
<protein>
    <submittedName>
        <fullName evidence="2">Uncharacterized protein</fullName>
    </submittedName>
</protein>
<feature type="compositionally biased region" description="Basic and acidic residues" evidence="1">
    <location>
        <begin position="30"/>
        <end position="53"/>
    </location>
</feature>
<dbReference type="AlphaFoldDB" id="A0A1D1YVE8"/>
<feature type="compositionally biased region" description="Polar residues" evidence="1">
    <location>
        <begin position="1"/>
        <end position="12"/>
    </location>
</feature>
<reference evidence="2" key="1">
    <citation type="submission" date="2015-07" db="EMBL/GenBank/DDBJ databases">
        <title>Transcriptome Assembly of Anthurium amnicola.</title>
        <authorList>
            <person name="Suzuki J."/>
        </authorList>
    </citation>
    <scope>NUCLEOTIDE SEQUENCE</scope>
</reference>
<feature type="compositionally biased region" description="Basic and acidic residues" evidence="1">
    <location>
        <begin position="168"/>
        <end position="183"/>
    </location>
</feature>